<evidence type="ECO:0000259" key="4">
    <source>
        <dbReference type="PROSITE" id="PS51767"/>
    </source>
</evidence>
<evidence type="ECO:0000313" key="6">
    <source>
        <dbReference type="Proteomes" id="UP001166286"/>
    </source>
</evidence>
<keyword evidence="3" id="KW-0812">Transmembrane</keyword>
<sequence length="690" mass="74044">MWRSALNKRANPALPAPISIPPSREFDGNDGPWSSFQVSIGTPPQTVKVLISTAGSQTWAILPEGCTQSDPANCTVSRGGAFEPDNSSTWNNNTATANALFPLLLDNSLLNYTAAGLYGFDNVTLGGPGGPSLPRQAVAGIATEQFYLGLFGLNPQTSTLPDATIPLPDFVSQLNQSGEIPSLSWSYTAGNQYRPGSFYGSLTLGGYDASRFEPNNITFSFNTTGTGNFVVDIGAIFLTTDDNITVLTGPNNSIPAVIDSTTPYIYFPLYLCQQFEKAFGIVWDTDVQAYLVNDTLHQALQSQNTSVVFNLGNSSTALGQGFNISLPYSAFDLIAEAPLVPNATRFFPLMRSSNASQYTLGRTFLQEAYLTADYERNNFSVSQCNWDTGTQSHIVAIKRPGLNTSSGSHKLSAGAIAGIAISCVVILILLVSLGVWVKVRNRGKRSEQAASLVPELDAQEKDPFTPDDIDKSDFQQYRRAELDTVEHKGHEIDGLPQSPAEVGGEEQRFELAATERHSRTLSSPISAMTVGSGPPRLHKRGLSDPVSITTEGSDAKSQHSEPISPAGDSQNSPRSSRSLATKLHKRDLSDPISVATARSGAIQEHAGEQSEPVSPTSASPVSPRRTRSLATTLHKRELSDPVSLATQTSEDAMQSPQHEQSGSISPIRARSDVTGLHKRQLSDPGSLPDE</sequence>
<feature type="transmembrane region" description="Helical" evidence="3">
    <location>
        <begin position="413"/>
        <end position="437"/>
    </location>
</feature>
<organism evidence="5 6">
    <name type="scientific">Cladonia borealis</name>
    <dbReference type="NCBI Taxonomy" id="184061"/>
    <lineage>
        <taxon>Eukaryota</taxon>
        <taxon>Fungi</taxon>
        <taxon>Dikarya</taxon>
        <taxon>Ascomycota</taxon>
        <taxon>Pezizomycotina</taxon>
        <taxon>Lecanoromycetes</taxon>
        <taxon>OSLEUM clade</taxon>
        <taxon>Lecanoromycetidae</taxon>
        <taxon>Lecanorales</taxon>
        <taxon>Lecanorineae</taxon>
        <taxon>Cladoniaceae</taxon>
        <taxon>Cladonia</taxon>
    </lineage>
</organism>
<keyword evidence="3" id="KW-1133">Transmembrane helix</keyword>
<feature type="domain" description="Peptidase A1" evidence="4">
    <location>
        <begin position="34"/>
        <end position="382"/>
    </location>
</feature>
<proteinExistence type="inferred from homology"/>
<comment type="similarity">
    <text evidence="1">Belongs to the peptidase A1 family.</text>
</comment>
<feature type="region of interest" description="Disordered" evidence="2">
    <location>
        <begin position="13"/>
        <end position="36"/>
    </location>
</feature>
<accession>A0AA39QR23</accession>
<feature type="compositionally biased region" description="Polar residues" evidence="2">
    <location>
        <begin position="567"/>
        <end position="579"/>
    </location>
</feature>
<evidence type="ECO:0000256" key="1">
    <source>
        <dbReference type="ARBA" id="ARBA00007447"/>
    </source>
</evidence>
<dbReference type="InterPro" id="IPR021109">
    <property type="entry name" value="Peptidase_aspartic_dom_sf"/>
</dbReference>
<dbReference type="EMBL" id="JAFEKC020000027">
    <property type="protein sequence ID" value="KAK0506851.1"/>
    <property type="molecule type" value="Genomic_DNA"/>
</dbReference>
<dbReference type="InterPro" id="IPR033121">
    <property type="entry name" value="PEPTIDASE_A1"/>
</dbReference>
<feature type="region of interest" description="Disordered" evidence="2">
    <location>
        <begin position="513"/>
        <end position="690"/>
    </location>
</feature>
<gene>
    <name evidence="5" type="ORF">JMJ35_010705</name>
</gene>
<dbReference type="PRINTS" id="PR00792">
    <property type="entry name" value="PEPSIN"/>
</dbReference>
<dbReference type="GO" id="GO:0006508">
    <property type="term" value="P:proteolysis"/>
    <property type="evidence" value="ECO:0007669"/>
    <property type="project" value="InterPro"/>
</dbReference>
<evidence type="ECO:0000256" key="3">
    <source>
        <dbReference type="SAM" id="Phobius"/>
    </source>
</evidence>
<protein>
    <recommendedName>
        <fullName evidence="4">Peptidase A1 domain-containing protein</fullName>
    </recommendedName>
</protein>
<dbReference type="AlphaFoldDB" id="A0AA39QR23"/>
<keyword evidence="3" id="KW-0472">Membrane</keyword>
<dbReference type="PANTHER" id="PTHR47966:SF51">
    <property type="entry name" value="BETA-SITE APP-CLEAVING ENZYME, ISOFORM A-RELATED"/>
    <property type="match status" value="1"/>
</dbReference>
<dbReference type="PANTHER" id="PTHR47966">
    <property type="entry name" value="BETA-SITE APP-CLEAVING ENZYME, ISOFORM A-RELATED"/>
    <property type="match status" value="1"/>
</dbReference>
<keyword evidence="6" id="KW-1185">Reference proteome</keyword>
<reference evidence="5" key="1">
    <citation type="submission" date="2023-03" db="EMBL/GenBank/DDBJ databases">
        <title>Complete genome of Cladonia borealis.</title>
        <authorList>
            <person name="Park H."/>
        </authorList>
    </citation>
    <scope>NUCLEOTIDE SEQUENCE</scope>
    <source>
        <strain evidence="5">ANT050790</strain>
    </source>
</reference>
<feature type="region of interest" description="Disordered" evidence="2">
    <location>
        <begin position="448"/>
        <end position="473"/>
    </location>
</feature>
<dbReference type="GO" id="GO:0004190">
    <property type="term" value="F:aspartic-type endopeptidase activity"/>
    <property type="evidence" value="ECO:0007669"/>
    <property type="project" value="InterPro"/>
</dbReference>
<feature type="compositionally biased region" description="Basic and acidic residues" evidence="2">
    <location>
        <begin position="458"/>
        <end position="473"/>
    </location>
</feature>
<feature type="compositionally biased region" description="Polar residues" evidence="2">
    <location>
        <begin position="644"/>
        <end position="664"/>
    </location>
</feature>
<dbReference type="InterPro" id="IPR001461">
    <property type="entry name" value="Aspartic_peptidase_A1"/>
</dbReference>
<dbReference type="Proteomes" id="UP001166286">
    <property type="component" value="Unassembled WGS sequence"/>
</dbReference>
<feature type="compositionally biased region" description="Low complexity" evidence="2">
    <location>
        <begin position="610"/>
        <end position="623"/>
    </location>
</feature>
<evidence type="ECO:0000313" key="5">
    <source>
        <dbReference type="EMBL" id="KAK0506851.1"/>
    </source>
</evidence>
<dbReference type="GO" id="GO:0000324">
    <property type="term" value="C:fungal-type vacuole"/>
    <property type="evidence" value="ECO:0007669"/>
    <property type="project" value="TreeGrafter"/>
</dbReference>
<dbReference type="PROSITE" id="PS51767">
    <property type="entry name" value="PEPTIDASE_A1"/>
    <property type="match status" value="1"/>
</dbReference>
<dbReference type="Gene3D" id="2.40.70.10">
    <property type="entry name" value="Acid Proteases"/>
    <property type="match status" value="2"/>
</dbReference>
<dbReference type="SUPFAM" id="SSF50630">
    <property type="entry name" value="Acid proteases"/>
    <property type="match status" value="1"/>
</dbReference>
<comment type="caution">
    <text evidence="5">The sequence shown here is derived from an EMBL/GenBank/DDBJ whole genome shotgun (WGS) entry which is preliminary data.</text>
</comment>
<dbReference type="InterPro" id="IPR034164">
    <property type="entry name" value="Pepsin-like_dom"/>
</dbReference>
<dbReference type="CDD" id="cd05471">
    <property type="entry name" value="pepsin_like"/>
    <property type="match status" value="1"/>
</dbReference>
<name>A0AA39QR23_9LECA</name>
<evidence type="ECO:0000256" key="2">
    <source>
        <dbReference type="SAM" id="MobiDB-lite"/>
    </source>
</evidence>
<dbReference type="Pfam" id="PF00026">
    <property type="entry name" value="Asp"/>
    <property type="match status" value="1"/>
</dbReference>